<feature type="domain" description="AsmA" evidence="1">
    <location>
        <begin position="368"/>
        <end position="545"/>
    </location>
</feature>
<dbReference type="InterPro" id="IPR007844">
    <property type="entry name" value="AsmA"/>
</dbReference>
<reference evidence="2 3" key="1">
    <citation type="submission" date="2016-10" db="EMBL/GenBank/DDBJ databases">
        <authorList>
            <person name="Varghese N."/>
            <person name="Submissions S."/>
        </authorList>
    </citation>
    <scope>NUCLEOTIDE SEQUENCE [LARGE SCALE GENOMIC DNA]</scope>
    <source>
        <strain evidence="2 3">DSM 21822</strain>
    </source>
</reference>
<name>A0A1I4B6J9_9HYPH</name>
<dbReference type="Pfam" id="PF05170">
    <property type="entry name" value="AsmA"/>
    <property type="match status" value="1"/>
</dbReference>
<proteinExistence type="predicted"/>
<dbReference type="OrthoDB" id="225437at2"/>
<gene>
    <name evidence="2" type="ORF">SAMN04488498_109187</name>
</gene>
<sequence>MPSPMVKKGIWALGAAVMALVLAIALFPLVASTQIVRDRIALEMSAWSGYRVSLGAAPVIDVFPTFKATLSNVTLSDWLDYKRRPVVEAERVEIELSALAALVGNVVFSDVRLVRPTLRVVPNGPFYLPTAPGGGRIARSVDAARAVVAANPASPDLGNLPSEPFGKIEFSDGRIVVAQGDKDREVVTSLSGNIDWSSVNRAGKLTTTGIWRGESVNINLSSPNPLVLFAGGAAPVSFALKSNPTSATFEGTVNTSADSYLDGQITFNAPSLRRLLEWSQSEIAPKTAIGSIAVSGRLTGNAQRAKFEDAELTLDGNPGMGVLDVSLAGKVPSIAGTLAFETLDLKSFIAAFTPLTSGEGGAPGAIDTKFADQMELDLRLSAARATAGSIGMTEVAATAQVKNGLAVLDISDATAFGGTVQAGIRLDHNGDADLAELRMLATDIDGAIFGAATGMTDLTPTGRGTISIILKGPARSWSSLLENADGSISANFGAGELKGIDLPAFLTRASQGGFFALNEVAKGSLPINSAELKAGIANGVVRIEKAEAKADGRDIWLSGLVPYVGGGLALSGKIFPSGADRATVAPEAAFFVGGSWSIPFISPILQAPPPPG</sequence>
<dbReference type="EMBL" id="FOSL01000009">
    <property type="protein sequence ID" value="SFK63631.1"/>
    <property type="molecule type" value="Genomic_DNA"/>
</dbReference>
<dbReference type="AlphaFoldDB" id="A0A1I4B6J9"/>
<dbReference type="Proteomes" id="UP000323300">
    <property type="component" value="Unassembled WGS sequence"/>
</dbReference>
<evidence type="ECO:0000259" key="1">
    <source>
        <dbReference type="Pfam" id="PF05170"/>
    </source>
</evidence>
<keyword evidence="3" id="KW-1185">Reference proteome</keyword>
<accession>A0A1I4B6J9</accession>
<protein>
    <submittedName>
        <fullName evidence="2">AsmA protein</fullName>
    </submittedName>
</protein>
<dbReference type="GO" id="GO:0005886">
    <property type="term" value="C:plasma membrane"/>
    <property type="evidence" value="ECO:0007669"/>
    <property type="project" value="TreeGrafter"/>
</dbReference>
<dbReference type="InterPro" id="IPR052894">
    <property type="entry name" value="AsmA-related"/>
</dbReference>
<evidence type="ECO:0000313" key="3">
    <source>
        <dbReference type="Proteomes" id="UP000323300"/>
    </source>
</evidence>
<dbReference type="PANTHER" id="PTHR30441:SF4">
    <property type="entry name" value="PROTEIN ASMA"/>
    <property type="match status" value="1"/>
</dbReference>
<dbReference type="PANTHER" id="PTHR30441">
    <property type="entry name" value="DUF748 DOMAIN-CONTAINING PROTEIN"/>
    <property type="match status" value="1"/>
</dbReference>
<evidence type="ECO:0000313" key="2">
    <source>
        <dbReference type="EMBL" id="SFK63631.1"/>
    </source>
</evidence>
<organism evidence="2 3">
    <name type="scientific">Neomesorhizobium albiziae</name>
    <dbReference type="NCBI Taxonomy" id="335020"/>
    <lineage>
        <taxon>Bacteria</taxon>
        <taxon>Pseudomonadati</taxon>
        <taxon>Pseudomonadota</taxon>
        <taxon>Alphaproteobacteria</taxon>
        <taxon>Hyphomicrobiales</taxon>
        <taxon>Phyllobacteriaceae</taxon>
        <taxon>Neomesorhizobium</taxon>
    </lineage>
</organism>
<dbReference type="GO" id="GO:0090313">
    <property type="term" value="P:regulation of protein targeting to membrane"/>
    <property type="evidence" value="ECO:0007669"/>
    <property type="project" value="TreeGrafter"/>
</dbReference>